<dbReference type="Pfam" id="PF07715">
    <property type="entry name" value="Plug"/>
    <property type="match status" value="1"/>
</dbReference>
<keyword evidence="1 3" id="KW-0732">Signal</keyword>
<dbReference type="Gene3D" id="2.170.130.10">
    <property type="entry name" value="TonB-dependent receptor, plug domain"/>
    <property type="match status" value="1"/>
</dbReference>
<dbReference type="STRING" id="1075417.SAMN05421823_102181"/>
<dbReference type="AlphaFoldDB" id="A0A1G9A6S1"/>
<evidence type="ECO:0000256" key="3">
    <source>
        <dbReference type="SAM" id="SignalP"/>
    </source>
</evidence>
<evidence type="ECO:0000313" key="5">
    <source>
        <dbReference type="EMBL" id="SDK22295.1"/>
    </source>
</evidence>
<feature type="domain" description="TonB-dependent receptor plug" evidence="4">
    <location>
        <begin position="248"/>
        <end position="348"/>
    </location>
</feature>
<evidence type="ECO:0000256" key="2">
    <source>
        <dbReference type="PROSITE-ProRule" id="PRU01360"/>
    </source>
</evidence>
<dbReference type="GO" id="GO:0015344">
    <property type="term" value="F:siderophore uptake transmembrane transporter activity"/>
    <property type="evidence" value="ECO:0007669"/>
    <property type="project" value="TreeGrafter"/>
</dbReference>
<feature type="chain" id="PRO_5011741673" evidence="3">
    <location>
        <begin position="28"/>
        <end position="1189"/>
    </location>
</feature>
<proteinExistence type="inferred from homology"/>
<dbReference type="InterPro" id="IPR012910">
    <property type="entry name" value="Plug_dom"/>
</dbReference>
<dbReference type="NCBIfam" id="TIGR04056">
    <property type="entry name" value="OMP_RagA_SusC"/>
    <property type="match status" value="1"/>
</dbReference>
<sequence length="1189" mass="133676">MHTSTRRCLGTVGFLLALYLEPVGASAQSVVSMQRLTQREPAARQEAASPQQAKRSLADVLTELKSDYGVYFMLSDDFSGQRVTLHRPYQGSLDEQLSKIQQQTGLQVRQLDERNFLLFRPLENDARPTKMPQPLVVPAPSPALVTLQRIPQVLLDQRIVGQITDASGEGIPGVNILEKGTSNGTITDVEGRYTLSVSDNATLVISAVGYLAQEVEVGNQTTIDVTLEEDIKSLNEVVVIGYGAQKRESVTGSIASIQSKDIDRVHASTVSATLAGKIPGVSFRQAEGRPGSGALVQVRNMGDPLFVIDGIQKDAGQFNNLSPNDIESITVLKDASASVYGSRAANGVVIVTTKKGKTGEKPTINIDSYYGWQNWTRFPRGVDAYSWMVGKADAEVNQTGNTVITAEELQKWQQGTELGYRSFDWYDFIVGKNAPQYSLNANVSGGSEKTNYYLSVTHLNQDAVLKGYNFNRTNIQSNIDTRIAERLKVGVQINGRIESRKNPGVPGGDDYWAPRFALFRNRPTERPYANDNPLYPNDIGHNAENWAILNYDISGYNYNDWRVLQTNFNAEYELPIKGLTARGMYSYYLADNLANIHEYTYDVYTYDPNTDTYNITGGSSNPYRLRESRKVLESVGQLQLNYNNSFGKHTVGGTFVYERIQRRDLYTRQHAVPSTNVLPVLQFSEMDAQDFVDSDYQEARIGYVGRVTYNFADKYFLELAGRRDASWKFAPGRRWGFFPSVSAGWRISEEEFFQNMLGGSTVLNDLKLRASYGKLGDDNINMGIDVNDPRYLDPFAYISGYTYPVSTTRPVILDGITVLAARDRGVPITNLSWFTSNLTDIGLDFTLLNGRLSGAVDGFYRKRTGLRGSKYDILLPSELGYSLPEENVSSDAQMGGDGNLAYQGQIRGVEFTVGGNLGYSRSRFLQSYKPQFGNSWDHYRYSIEDRWNDILWGYEVIGQFQSQEEVNSYPINVDGQGNRTLLPGDFIYRDVNDDGVINSYDQRPIGYRRGGTPIISYGANFSFRWKGFDLTADFSGGSMYTYNQNWEMRWPYQNTGNLLANMYDDRWHRADPLDPNSAWIPGKNPPLRFNDGNHSNYRRDELNGNGTSTDWWAVNVRYLRLRTLELGYSLPRLLTEKVKVNRARVYINTYNLLSVDNVKQFGIDPEIENDNGLQYPQNRLVNLGVNLSF</sequence>
<dbReference type="InterPro" id="IPR037066">
    <property type="entry name" value="Plug_dom_sf"/>
</dbReference>
<dbReference type="InterPro" id="IPR008969">
    <property type="entry name" value="CarboxyPept-like_regulatory"/>
</dbReference>
<reference evidence="5 6" key="1">
    <citation type="submission" date="2016-10" db="EMBL/GenBank/DDBJ databases">
        <authorList>
            <person name="de Groot N.N."/>
        </authorList>
    </citation>
    <scope>NUCLEOTIDE SEQUENCE [LARGE SCALE GENOMIC DNA]</scope>
    <source>
        <strain evidence="5 6">DSM 25186</strain>
    </source>
</reference>
<feature type="signal peptide" evidence="3">
    <location>
        <begin position="1"/>
        <end position="27"/>
    </location>
</feature>
<comment type="similarity">
    <text evidence="2">Belongs to the TonB-dependent receptor family.</text>
</comment>
<dbReference type="PANTHER" id="PTHR30069">
    <property type="entry name" value="TONB-DEPENDENT OUTER MEMBRANE RECEPTOR"/>
    <property type="match status" value="1"/>
</dbReference>
<keyword evidence="2" id="KW-0998">Cell outer membrane</keyword>
<dbReference type="PANTHER" id="PTHR30069:SF29">
    <property type="entry name" value="HEMOGLOBIN AND HEMOGLOBIN-HAPTOGLOBIN-BINDING PROTEIN 1-RELATED"/>
    <property type="match status" value="1"/>
</dbReference>
<keyword evidence="2" id="KW-0813">Transport</keyword>
<keyword evidence="6" id="KW-1185">Reference proteome</keyword>
<dbReference type="Proteomes" id="UP000198510">
    <property type="component" value="Unassembled WGS sequence"/>
</dbReference>
<protein>
    <submittedName>
        <fullName evidence="5">TonB-linked outer membrane protein, SusC/RagA family</fullName>
    </submittedName>
</protein>
<dbReference type="SUPFAM" id="SSF49464">
    <property type="entry name" value="Carboxypeptidase regulatory domain-like"/>
    <property type="match status" value="1"/>
</dbReference>
<organism evidence="5 6">
    <name type="scientific">Catalinimonas alkaloidigena</name>
    <dbReference type="NCBI Taxonomy" id="1075417"/>
    <lineage>
        <taxon>Bacteria</taxon>
        <taxon>Pseudomonadati</taxon>
        <taxon>Bacteroidota</taxon>
        <taxon>Cytophagia</taxon>
        <taxon>Cytophagales</taxon>
        <taxon>Catalimonadaceae</taxon>
        <taxon>Catalinimonas</taxon>
    </lineage>
</organism>
<gene>
    <name evidence="5" type="ORF">SAMN05421823_102181</name>
</gene>
<dbReference type="GO" id="GO:0009279">
    <property type="term" value="C:cell outer membrane"/>
    <property type="evidence" value="ECO:0007669"/>
    <property type="project" value="UniProtKB-SubCell"/>
</dbReference>
<evidence type="ECO:0000259" key="4">
    <source>
        <dbReference type="Pfam" id="PF07715"/>
    </source>
</evidence>
<dbReference type="InterPro" id="IPR023996">
    <property type="entry name" value="TonB-dep_OMP_SusC/RagA"/>
</dbReference>
<dbReference type="SUPFAM" id="SSF56935">
    <property type="entry name" value="Porins"/>
    <property type="match status" value="1"/>
</dbReference>
<name>A0A1G9A6S1_9BACT</name>
<dbReference type="Gene3D" id="2.60.40.1120">
    <property type="entry name" value="Carboxypeptidase-like, regulatory domain"/>
    <property type="match status" value="1"/>
</dbReference>
<evidence type="ECO:0000313" key="6">
    <source>
        <dbReference type="Proteomes" id="UP000198510"/>
    </source>
</evidence>
<keyword evidence="2" id="KW-0812">Transmembrane</keyword>
<keyword evidence="2" id="KW-0472">Membrane</keyword>
<dbReference type="GO" id="GO:0044718">
    <property type="term" value="P:siderophore transmembrane transport"/>
    <property type="evidence" value="ECO:0007669"/>
    <property type="project" value="TreeGrafter"/>
</dbReference>
<dbReference type="NCBIfam" id="TIGR04057">
    <property type="entry name" value="SusC_RagA_signa"/>
    <property type="match status" value="1"/>
</dbReference>
<dbReference type="InterPro" id="IPR039426">
    <property type="entry name" value="TonB-dep_rcpt-like"/>
</dbReference>
<dbReference type="RefSeq" id="WP_245705969.1">
    <property type="nucleotide sequence ID" value="NZ_FNFO01000002.1"/>
</dbReference>
<evidence type="ECO:0000256" key="1">
    <source>
        <dbReference type="ARBA" id="ARBA00022729"/>
    </source>
</evidence>
<dbReference type="Pfam" id="PF13715">
    <property type="entry name" value="CarbopepD_reg_2"/>
    <property type="match status" value="1"/>
</dbReference>
<keyword evidence="2" id="KW-1134">Transmembrane beta strand</keyword>
<dbReference type="EMBL" id="FNFO01000002">
    <property type="protein sequence ID" value="SDK22295.1"/>
    <property type="molecule type" value="Genomic_DNA"/>
</dbReference>
<accession>A0A1G9A6S1</accession>
<comment type="subcellular location">
    <subcellularLocation>
        <location evidence="2">Cell outer membrane</location>
        <topology evidence="2">Multi-pass membrane protein</topology>
    </subcellularLocation>
</comment>
<dbReference type="InterPro" id="IPR023997">
    <property type="entry name" value="TonB-dep_OMP_SusC/RagA_CS"/>
</dbReference>
<dbReference type="PROSITE" id="PS52016">
    <property type="entry name" value="TONB_DEPENDENT_REC_3"/>
    <property type="match status" value="1"/>
</dbReference>